<evidence type="ECO:0000313" key="1">
    <source>
        <dbReference type="EMBL" id="CAG8765898.1"/>
    </source>
</evidence>
<accession>A0A9N9J4W1</accession>
<reference evidence="1" key="1">
    <citation type="submission" date="2021-06" db="EMBL/GenBank/DDBJ databases">
        <authorList>
            <person name="Kallberg Y."/>
            <person name="Tangrot J."/>
            <person name="Rosling A."/>
        </authorList>
    </citation>
    <scope>NUCLEOTIDE SEQUENCE</scope>
    <source>
        <strain evidence="1">CL551</strain>
    </source>
</reference>
<name>A0A9N9J4W1_9GLOM</name>
<dbReference type="AlphaFoldDB" id="A0A9N9J4W1"/>
<gene>
    <name evidence="1" type="ORF">AMORRO_LOCUS16262</name>
</gene>
<keyword evidence="2" id="KW-1185">Reference proteome</keyword>
<proteinExistence type="predicted"/>
<protein>
    <submittedName>
        <fullName evidence="1">6833_t:CDS:1</fullName>
    </submittedName>
</protein>
<feature type="non-terminal residue" evidence="1">
    <location>
        <position position="1"/>
    </location>
</feature>
<comment type="caution">
    <text evidence="1">The sequence shown here is derived from an EMBL/GenBank/DDBJ whole genome shotgun (WGS) entry which is preliminary data.</text>
</comment>
<dbReference type="EMBL" id="CAJVPV010043544">
    <property type="protein sequence ID" value="CAG8765898.1"/>
    <property type="molecule type" value="Genomic_DNA"/>
</dbReference>
<evidence type="ECO:0000313" key="2">
    <source>
        <dbReference type="Proteomes" id="UP000789342"/>
    </source>
</evidence>
<organism evidence="1 2">
    <name type="scientific">Acaulospora morrowiae</name>
    <dbReference type="NCBI Taxonomy" id="94023"/>
    <lineage>
        <taxon>Eukaryota</taxon>
        <taxon>Fungi</taxon>
        <taxon>Fungi incertae sedis</taxon>
        <taxon>Mucoromycota</taxon>
        <taxon>Glomeromycotina</taxon>
        <taxon>Glomeromycetes</taxon>
        <taxon>Diversisporales</taxon>
        <taxon>Acaulosporaceae</taxon>
        <taxon>Acaulospora</taxon>
    </lineage>
</organism>
<sequence>TVSSSTLEQLNDDLLAVRFTYPSPEFSAINNSFSSDFSAANFNFSPDFPTIDDSISPDLERLLASQGTHPSYSPFQTEEQSINTDSQESANFWKLQFPVENLLSVDATAFTTNISEAGDELPISNETLDAFGICEYQY</sequence>
<dbReference type="Proteomes" id="UP000789342">
    <property type="component" value="Unassembled WGS sequence"/>
</dbReference>